<reference evidence="1" key="1">
    <citation type="submission" date="2019-08" db="EMBL/GenBank/DDBJ databases">
        <authorList>
            <person name="Kucharzyk K."/>
            <person name="Murdoch R.W."/>
            <person name="Higgins S."/>
            <person name="Loffler F."/>
        </authorList>
    </citation>
    <scope>NUCLEOTIDE SEQUENCE</scope>
</reference>
<dbReference type="EMBL" id="VSSQ01002995">
    <property type="protein sequence ID" value="MPM18501.1"/>
    <property type="molecule type" value="Genomic_DNA"/>
</dbReference>
<organism evidence="1">
    <name type="scientific">bioreactor metagenome</name>
    <dbReference type="NCBI Taxonomy" id="1076179"/>
    <lineage>
        <taxon>unclassified sequences</taxon>
        <taxon>metagenomes</taxon>
        <taxon>ecological metagenomes</taxon>
    </lineage>
</organism>
<gene>
    <name evidence="1" type="ORF">SDC9_64913</name>
</gene>
<dbReference type="AlphaFoldDB" id="A0A644XRV8"/>
<accession>A0A644XRV8</accession>
<evidence type="ECO:0000313" key="1">
    <source>
        <dbReference type="EMBL" id="MPM18501.1"/>
    </source>
</evidence>
<comment type="caution">
    <text evidence="1">The sequence shown here is derived from an EMBL/GenBank/DDBJ whole genome shotgun (WGS) entry which is preliminary data.</text>
</comment>
<name>A0A644XRV8_9ZZZZ</name>
<protein>
    <submittedName>
        <fullName evidence="1">Uncharacterized protein</fullName>
    </submittedName>
</protein>
<proteinExistence type="predicted"/>
<sequence length="58" mass="6829">MRKDGYSLLLPEGLLDYFEIVSVEEKLREIRIYPEENNNINQNASDFEYGSPRSSQLF</sequence>